<gene>
    <name evidence="1" type="ORF">Taro_048085</name>
</gene>
<proteinExistence type="predicted"/>
<evidence type="ECO:0000313" key="2">
    <source>
        <dbReference type="Proteomes" id="UP000652761"/>
    </source>
</evidence>
<accession>A0A843X232</accession>
<dbReference type="EMBL" id="NMUH01006383">
    <property type="protein sequence ID" value="MQM15147.1"/>
    <property type="molecule type" value="Genomic_DNA"/>
</dbReference>
<sequence>MVELEATKRESCPKIVWQGLLTAMIGGEDSCSVNVPGMETMTGMRGIQSCILNSMPGPGASFCCTCLLLLKGVHPLRWMGMDVDGVEGCMANGGVMGMKGKICSGSVANGVGRVEGVMIGVMVGGGLIMEGLMIMDGNVGGVGCGSLLPHLGLRSRTIRVQGRQEIF</sequence>
<protein>
    <submittedName>
        <fullName evidence="1">Uncharacterized protein</fullName>
    </submittedName>
</protein>
<dbReference type="AlphaFoldDB" id="A0A843X232"/>
<keyword evidence="2" id="KW-1185">Reference proteome</keyword>
<dbReference type="Proteomes" id="UP000652761">
    <property type="component" value="Unassembled WGS sequence"/>
</dbReference>
<name>A0A843X232_COLES</name>
<organism evidence="1 2">
    <name type="scientific">Colocasia esculenta</name>
    <name type="common">Wild taro</name>
    <name type="synonym">Arum esculentum</name>
    <dbReference type="NCBI Taxonomy" id="4460"/>
    <lineage>
        <taxon>Eukaryota</taxon>
        <taxon>Viridiplantae</taxon>
        <taxon>Streptophyta</taxon>
        <taxon>Embryophyta</taxon>
        <taxon>Tracheophyta</taxon>
        <taxon>Spermatophyta</taxon>
        <taxon>Magnoliopsida</taxon>
        <taxon>Liliopsida</taxon>
        <taxon>Araceae</taxon>
        <taxon>Aroideae</taxon>
        <taxon>Colocasieae</taxon>
        <taxon>Colocasia</taxon>
    </lineage>
</organism>
<evidence type="ECO:0000313" key="1">
    <source>
        <dbReference type="EMBL" id="MQM15147.1"/>
    </source>
</evidence>
<comment type="caution">
    <text evidence="1">The sequence shown here is derived from an EMBL/GenBank/DDBJ whole genome shotgun (WGS) entry which is preliminary data.</text>
</comment>
<reference evidence="1" key="1">
    <citation type="submission" date="2017-07" db="EMBL/GenBank/DDBJ databases">
        <title>Taro Niue Genome Assembly and Annotation.</title>
        <authorList>
            <person name="Atibalentja N."/>
            <person name="Keating K."/>
            <person name="Fields C.J."/>
        </authorList>
    </citation>
    <scope>NUCLEOTIDE SEQUENCE</scope>
    <source>
        <strain evidence="1">Niue_2</strain>
        <tissue evidence="1">Leaf</tissue>
    </source>
</reference>